<evidence type="ECO:0000256" key="2">
    <source>
        <dbReference type="ARBA" id="ARBA00022695"/>
    </source>
</evidence>
<comment type="pathway">
    <text evidence="3">Isoprenoid biosynthesis; isopentenyl diphosphate biosynthesis via DXP pathway; isopentenyl diphosphate from 1-deoxy-D-xylulose 5-phosphate: step 2/6.</text>
</comment>
<dbReference type="Pfam" id="PF01128">
    <property type="entry name" value="IspD"/>
    <property type="match status" value="1"/>
</dbReference>
<evidence type="ECO:0000313" key="6">
    <source>
        <dbReference type="Proteomes" id="UP001500831"/>
    </source>
</evidence>
<dbReference type="InterPro" id="IPR036291">
    <property type="entry name" value="NAD(P)-bd_dom_sf"/>
</dbReference>
<dbReference type="GO" id="GO:0016779">
    <property type="term" value="F:nucleotidyltransferase activity"/>
    <property type="evidence" value="ECO:0007669"/>
    <property type="project" value="UniProtKB-KW"/>
</dbReference>
<gene>
    <name evidence="3" type="primary">ispD</name>
    <name evidence="5" type="ORF">GCM10010517_53130</name>
</gene>
<feature type="region of interest" description="Disordered" evidence="4">
    <location>
        <begin position="423"/>
        <end position="442"/>
    </location>
</feature>
<dbReference type="Gene3D" id="3.90.550.10">
    <property type="entry name" value="Spore Coat Polysaccharide Biosynthesis Protein SpsA, Chain A"/>
    <property type="match status" value="1"/>
</dbReference>
<dbReference type="Pfam" id="PF13561">
    <property type="entry name" value="adh_short_C2"/>
    <property type="match status" value="1"/>
</dbReference>
<dbReference type="SUPFAM" id="SSF51735">
    <property type="entry name" value="NAD(P)-binding Rossmann-fold domains"/>
    <property type="match status" value="1"/>
</dbReference>
<comment type="caution">
    <text evidence="5">The sequence shown here is derived from an EMBL/GenBank/DDBJ whole genome shotgun (WGS) entry which is preliminary data.</text>
</comment>
<dbReference type="InterPro" id="IPR050088">
    <property type="entry name" value="IspD/TarI_cytidylyltransf_bact"/>
</dbReference>
<dbReference type="PRINTS" id="PR00081">
    <property type="entry name" value="GDHRDH"/>
</dbReference>
<organism evidence="5 6">
    <name type="scientific">Streptosporangium fragile</name>
    <dbReference type="NCBI Taxonomy" id="46186"/>
    <lineage>
        <taxon>Bacteria</taxon>
        <taxon>Bacillati</taxon>
        <taxon>Actinomycetota</taxon>
        <taxon>Actinomycetes</taxon>
        <taxon>Streptosporangiales</taxon>
        <taxon>Streptosporangiaceae</taxon>
        <taxon>Streptosporangium</taxon>
    </lineage>
</organism>
<evidence type="ECO:0000256" key="4">
    <source>
        <dbReference type="SAM" id="MobiDB-lite"/>
    </source>
</evidence>
<dbReference type="EMBL" id="BAAAVI010000043">
    <property type="protein sequence ID" value="GAA2889043.1"/>
    <property type="molecule type" value="Genomic_DNA"/>
</dbReference>
<evidence type="ECO:0000256" key="3">
    <source>
        <dbReference type="HAMAP-Rule" id="MF_00108"/>
    </source>
</evidence>
<dbReference type="HAMAP" id="MF_00108">
    <property type="entry name" value="IspD"/>
    <property type="match status" value="1"/>
</dbReference>
<comment type="catalytic activity">
    <reaction evidence="3">
        <text>2-C-methyl-D-erythritol 4-phosphate + CTP + H(+) = 4-CDP-2-C-methyl-D-erythritol + diphosphate</text>
        <dbReference type="Rhea" id="RHEA:13429"/>
        <dbReference type="ChEBI" id="CHEBI:15378"/>
        <dbReference type="ChEBI" id="CHEBI:33019"/>
        <dbReference type="ChEBI" id="CHEBI:37563"/>
        <dbReference type="ChEBI" id="CHEBI:57823"/>
        <dbReference type="ChEBI" id="CHEBI:58262"/>
        <dbReference type="EC" id="2.7.7.60"/>
    </reaction>
</comment>
<protein>
    <recommendedName>
        <fullName evidence="3">2-C-methyl-D-erythritol 4-phosphate cytidylyltransferase</fullName>
        <ecNumber evidence="3">2.7.7.60</ecNumber>
    </recommendedName>
    <alternativeName>
        <fullName evidence="3">4-diphosphocytidyl-2C-methyl-D-erythritol synthase</fullName>
    </alternativeName>
    <alternativeName>
        <fullName evidence="3">MEP cytidylyltransferase</fullName>
        <shortName evidence="3">MCT</shortName>
    </alternativeName>
</protein>
<keyword evidence="2 3" id="KW-0548">Nucleotidyltransferase</keyword>
<comment type="function">
    <text evidence="3">Catalyzes the formation of 4-diphosphocytidyl-2-C-methyl-D-erythritol from CTP and 2-C-methyl-D-erythritol 4-phosphate (MEP).</text>
</comment>
<sequence length="471" mass="48879">MADLESRLRTVAVILAGGVGRRVGLNTPKQLLEIGGKTILEHTLALFNGAPEIDEILVLMTPGFTGEVARLVERNGYRKVVGILEGGASRPETTWRALQALGPRECDVLLHDAVRPLAEPRIITDCVAALRDHAAVDVAIPSSDTLVLVANGPHGETVLDVPDRAGLRRVQTPQCFRLSVIREAYERAFADPGFADRPPTDDCGVVLRYLPDVPIHVVPGSERNMKVTHPTDLFIADQLLRLAAADVPPASPAALRAAVAGRTLVVFGGDAGTGPADPARRHGAEVFAFPRSPDGVRVQDPRAVGDALARAVKETGRIDYVVGMVDAPPGDLGSLDDAVVAESVGASHLGPVTVARAALPHLRETGGHLLFCAPSAGPAGRAGHGLHASARAAVTALARALGSEWAAYGVRVNCVDPDPAAIPAPSGAPARSGDSAPSGISAPPEALARTVLDVLVSDVTGQVVGVRRPTG</sequence>
<dbReference type="SUPFAM" id="SSF53448">
    <property type="entry name" value="Nucleotide-diphospho-sugar transferases"/>
    <property type="match status" value="1"/>
</dbReference>
<feature type="site" description="Positions MEP for the nucleophilic attack" evidence="3">
    <location>
        <position position="226"/>
    </location>
</feature>
<keyword evidence="1 3" id="KW-0808">Transferase</keyword>
<dbReference type="CDD" id="cd02516">
    <property type="entry name" value="CDP-ME_synthetase"/>
    <property type="match status" value="1"/>
</dbReference>
<accession>A0ABP6IJA7</accession>
<comment type="similarity">
    <text evidence="3">Belongs to the IspD/TarI cytidylyltransferase family. IspD subfamily.</text>
</comment>
<name>A0ABP6IJA7_9ACTN</name>
<dbReference type="RefSeq" id="WP_344977110.1">
    <property type="nucleotide sequence ID" value="NZ_BAAAVI010000043.1"/>
</dbReference>
<feature type="site" description="Transition state stabilizer" evidence="3">
    <location>
        <position position="22"/>
    </location>
</feature>
<dbReference type="PANTHER" id="PTHR32125">
    <property type="entry name" value="2-C-METHYL-D-ERYTHRITOL 4-PHOSPHATE CYTIDYLYLTRANSFERASE, CHLOROPLASTIC"/>
    <property type="match status" value="1"/>
</dbReference>
<feature type="compositionally biased region" description="Low complexity" evidence="4">
    <location>
        <begin position="423"/>
        <end position="439"/>
    </location>
</feature>
<dbReference type="EC" id="2.7.7.60" evidence="3"/>
<dbReference type="CDD" id="cd05233">
    <property type="entry name" value="SDR_c"/>
    <property type="match status" value="1"/>
</dbReference>
<dbReference type="InterPro" id="IPR029044">
    <property type="entry name" value="Nucleotide-diphossugar_trans"/>
</dbReference>
<dbReference type="Gene3D" id="3.40.50.720">
    <property type="entry name" value="NAD(P)-binding Rossmann-like Domain"/>
    <property type="match status" value="1"/>
</dbReference>
<proteinExistence type="inferred from homology"/>
<dbReference type="InterPro" id="IPR034683">
    <property type="entry name" value="IspD/TarI"/>
</dbReference>
<evidence type="ECO:0000256" key="1">
    <source>
        <dbReference type="ARBA" id="ARBA00022679"/>
    </source>
</evidence>
<feature type="site" description="Transition state stabilizer" evidence="3">
    <location>
        <position position="29"/>
    </location>
</feature>
<dbReference type="Proteomes" id="UP001500831">
    <property type="component" value="Unassembled WGS sequence"/>
</dbReference>
<dbReference type="InterPro" id="IPR002347">
    <property type="entry name" value="SDR_fam"/>
</dbReference>
<dbReference type="PANTHER" id="PTHR32125:SF4">
    <property type="entry name" value="2-C-METHYL-D-ERYTHRITOL 4-PHOSPHATE CYTIDYLYLTRANSFERASE, CHLOROPLASTIC"/>
    <property type="match status" value="1"/>
</dbReference>
<feature type="site" description="Positions MEP for the nucleophilic attack" evidence="3">
    <location>
        <position position="164"/>
    </location>
</feature>
<keyword evidence="6" id="KW-1185">Reference proteome</keyword>
<keyword evidence="3" id="KW-0414">Isoprene biosynthesis</keyword>
<dbReference type="InterPro" id="IPR001228">
    <property type="entry name" value="IspD"/>
</dbReference>
<reference evidence="6" key="1">
    <citation type="journal article" date="2019" name="Int. J. Syst. Evol. Microbiol.">
        <title>The Global Catalogue of Microorganisms (GCM) 10K type strain sequencing project: providing services to taxonomists for standard genome sequencing and annotation.</title>
        <authorList>
            <consortium name="The Broad Institute Genomics Platform"/>
            <consortium name="The Broad Institute Genome Sequencing Center for Infectious Disease"/>
            <person name="Wu L."/>
            <person name="Ma J."/>
        </authorList>
    </citation>
    <scope>NUCLEOTIDE SEQUENCE [LARGE SCALE GENOMIC DNA]</scope>
    <source>
        <strain evidence="6">JCM 6242</strain>
    </source>
</reference>
<evidence type="ECO:0000313" key="5">
    <source>
        <dbReference type="EMBL" id="GAA2889043.1"/>
    </source>
</evidence>